<feature type="transmembrane region" description="Helical" evidence="7">
    <location>
        <begin position="499"/>
        <end position="523"/>
    </location>
</feature>
<organism evidence="9 10">
    <name type="scientific">Brachybacterium equifaecis</name>
    <dbReference type="NCBI Taxonomy" id="2910770"/>
    <lineage>
        <taxon>Bacteria</taxon>
        <taxon>Bacillati</taxon>
        <taxon>Actinomycetota</taxon>
        <taxon>Actinomycetes</taxon>
        <taxon>Micrococcales</taxon>
        <taxon>Dermabacteraceae</taxon>
        <taxon>Brachybacterium</taxon>
    </lineage>
</organism>
<protein>
    <submittedName>
        <fullName evidence="9">MFS transporter</fullName>
    </submittedName>
</protein>
<feature type="transmembrane region" description="Helical" evidence="7">
    <location>
        <begin position="57"/>
        <end position="76"/>
    </location>
</feature>
<evidence type="ECO:0000256" key="1">
    <source>
        <dbReference type="ARBA" id="ARBA00004651"/>
    </source>
</evidence>
<dbReference type="PANTHER" id="PTHR42718">
    <property type="entry name" value="MAJOR FACILITATOR SUPERFAMILY MULTIDRUG TRANSPORTER MFSC"/>
    <property type="match status" value="1"/>
</dbReference>
<feature type="transmembrane region" description="Helical" evidence="7">
    <location>
        <begin position="353"/>
        <end position="373"/>
    </location>
</feature>
<keyword evidence="4 7" id="KW-1133">Transmembrane helix</keyword>
<feature type="region of interest" description="Disordered" evidence="6">
    <location>
        <begin position="1"/>
        <end position="39"/>
    </location>
</feature>
<gene>
    <name evidence="9" type="ORF">Bequi_06595</name>
</gene>
<keyword evidence="3 7" id="KW-0812">Transmembrane</keyword>
<feature type="domain" description="Major facilitator superfamily (MFS) profile" evidence="8">
    <location>
        <begin position="57"/>
        <end position="527"/>
    </location>
</feature>
<feature type="transmembrane region" description="Helical" evidence="7">
    <location>
        <begin position="324"/>
        <end position="347"/>
    </location>
</feature>
<dbReference type="RefSeq" id="WP_249737153.1">
    <property type="nucleotide sequence ID" value="NZ_JAKNCJ010000002.1"/>
</dbReference>
<dbReference type="Gene3D" id="1.20.1250.20">
    <property type="entry name" value="MFS general substrate transporter like domains"/>
    <property type="match status" value="2"/>
</dbReference>
<comment type="subcellular location">
    <subcellularLocation>
        <location evidence="1">Cell membrane</location>
        <topology evidence="1">Multi-pass membrane protein</topology>
    </subcellularLocation>
</comment>
<comment type="caution">
    <text evidence="9">The sequence shown here is derived from an EMBL/GenBank/DDBJ whole genome shotgun (WGS) entry which is preliminary data.</text>
</comment>
<feature type="transmembrane region" description="Helical" evidence="7">
    <location>
        <begin position="96"/>
        <end position="115"/>
    </location>
</feature>
<dbReference type="PANTHER" id="PTHR42718:SF9">
    <property type="entry name" value="MAJOR FACILITATOR SUPERFAMILY MULTIDRUG TRANSPORTER MFSC"/>
    <property type="match status" value="1"/>
</dbReference>
<dbReference type="CDD" id="cd17321">
    <property type="entry name" value="MFS_MMR_MDR_like"/>
    <property type="match status" value="1"/>
</dbReference>
<feature type="transmembrane region" description="Helical" evidence="7">
    <location>
        <begin position="385"/>
        <end position="407"/>
    </location>
</feature>
<name>A0ABT0QZI5_9MICO</name>
<dbReference type="InterPro" id="IPR036259">
    <property type="entry name" value="MFS_trans_sf"/>
</dbReference>
<evidence type="ECO:0000313" key="10">
    <source>
        <dbReference type="Proteomes" id="UP001203761"/>
    </source>
</evidence>
<proteinExistence type="predicted"/>
<evidence type="ECO:0000256" key="4">
    <source>
        <dbReference type="ARBA" id="ARBA00022989"/>
    </source>
</evidence>
<dbReference type="EMBL" id="JAKNCJ010000002">
    <property type="protein sequence ID" value="MCL6423058.1"/>
    <property type="molecule type" value="Genomic_DNA"/>
</dbReference>
<feature type="transmembrane region" description="Helical" evidence="7">
    <location>
        <begin position="147"/>
        <end position="175"/>
    </location>
</feature>
<accession>A0ABT0QZI5</accession>
<sequence length="531" mass="54248">MPDPQPPAQPIPEDPAPARTAPPAPDSSEPDPTEPAAARAAAAAAPPVHAFRPGGTWLLGVVLAVLTFWLFAQSLLNVIPTIRESLGMSAAVGDLAVSLTALFAGIFVVVAGGIGDRIGQTVVFRVGIALSILGALLLVLTPAHQGALTAALFLGGRAVLGLSTACIMPSALSLISTFFEGPERQRAVSMFSLGTFGGLGVASLAGGLIAGALGWRTIFLISIAASLLAYWWTRRTPWIRPEPSTAARRRFDWAGLAVFFVALVGLNVYISQGRTLGWTSAAGLGLLALTALAFAAFVALSLRRGADAFIDLRMFSNLRFTGPVVANFPMNSTAAIIIVSLGLMQAAAGWSPLQAGLLTIGHLVCVIAAIRIGEKLLQRLGPKRPMLWGTLSGMVGLLLAACTFLPLPAYAPVTALGLALFGLGQGLFATPAIDATITSVPRDGVGAASGILKMGSTLGQAIGVSAATALSALGRESAPASIAGWAPTGWLEGTDPERFGAMLGAGLLGVIAVAMVLSVLVLVPRSGAPKA</sequence>
<evidence type="ECO:0000256" key="5">
    <source>
        <dbReference type="ARBA" id="ARBA00023136"/>
    </source>
</evidence>
<evidence type="ECO:0000256" key="3">
    <source>
        <dbReference type="ARBA" id="ARBA00022692"/>
    </source>
</evidence>
<dbReference type="SUPFAM" id="SSF103473">
    <property type="entry name" value="MFS general substrate transporter"/>
    <property type="match status" value="1"/>
</dbReference>
<evidence type="ECO:0000256" key="6">
    <source>
        <dbReference type="SAM" id="MobiDB-lite"/>
    </source>
</evidence>
<keyword evidence="5 7" id="KW-0472">Membrane</keyword>
<dbReference type="InterPro" id="IPR011701">
    <property type="entry name" value="MFS"/>
</dbReference>
<evidence type="ECO:0000259" key="8">
    <source>
        <dbReference type="PROSITE" id="PS50850"/>
    </source>
</evidence>
<reference evidence="9" key="1">
    <citation type="submission" date="2022-02" db="EMBL/GenBank/DDBJ databases">
        <authorList>
            <person name="Lee M."/>
            <person name="Kim S.-J."/>
            <person name="Jung M.-Y."/>
        </authorList>
    </citation>
    <scope>NUCLEOTIDE SEQUENCE</scope>
    <source>
        <strain evidence="9">JHP9</strain>
    </source>
</reference>
<feature type="transmembrane region" description="Helical" evidence="7">
    <location>
        <begin position="215"/>
        <end position="232"/>
    </location>
</feature>
<evidence type="ECO:0000313" key="9">
    <source>
        <dbReference type="EMBL" id="MCL6423058.1"/>
    </source>
</evidence>
<dbReference type="PROSITE" id="PS50850">
    <property type="entry name" value="MFS"/>
    <property type="match status" value="1"/>
</dbReference>
<feature type="transmembrane region" description="Helical" evidence="7">
    <location>
        <begin position="282"/>
        <end position="303"/>
    </location>
</feature>
<feature type="transmembrane region" description="Helical" evidence="7">
    <location>
        <begin position="122"/>
        <end position="141"/>
    </location>
</feature>
<evidence type="ECO:0000256" key="2">
    <source>
        <dbReference type="ARBA" id="ARBA00022448"/>
    </source>
</evidence>
<feature type="transmembrane region" description="Helical" evidence="7">
    <location>
        <begin position="253"/>
        <end position="270"/>
    </location>
</feature>
<dbReference type="Pfam" id="PF07690">
    <property type="entry name" value="MFS_1"/>
    <property type="match status" value="2"/>
</dbReference>
<evidence type="ECO:0000256" key="7">
    <source>
        <dbReference type="SAM" id="Phobius"/>
    </source>
</evidence>
<feature type="transmembrane region" description="Helical" evidence="7">
    <location>
        <begin position="187"/>
        <end position="209"/>
    </location>
</feature>
<dbReference type="Proteomes" id="UP001203761">
    <property type="component" value="Unassembled WGS sequence"/>
</dbReference>
<keyword evidence="10" id="KW-1185">Reference proteome</keyword>
<feature type="compositionally biased region" description="Pro residues" evidence="6">
    <location>
        <begin position="1"/>
        <end position="25"/>
    </location>
</feature>
<keyword evidence="2" id="KW-0813">Transport</keyword>
<dbReference type="InterPro" id="IPR020846">
    <property type="entry name" value="MFS_dom"/>
</dbReference>